<sequence length="275" mass="30570">MVPVMILAVVLAGTSSCAGITPEEVFQDGRRAFALGHWREAREHFDRFTHSWPDHGLAVEAQLLAALSAFRSRPQDRDQEEADHLSRLTARYQALKDKVSASELTELAVAVEEPALRQKAASASQLLQLAPPALNHLLQRGLIPEPSTDPIGTLQWIQSWKKTHEAASPATLRGMLDLWQARALWAIRLSPLAAEAHAERLRQLGCWPLDSALARFVRSAFQQGNPDVKRQAALLGISALGGDARRHRKGRPGPSEYLAYLRERGTFFEEAWCPR</sequence>
<evidence type="ECO:0000313" key="2">
    <source>
        <dbReference type="Proteomes" id="UP000252355"/>
    </source>
</evidence>
<dbReference type="Proteomes" id="UP000252355">
    <property type="component" value="Unassembled WGS sequence"/>
</dbReference>
<dbReference type="Gene3D" id="1.25.40.10">
    <property type="entry name" value="Tetratricopeptide repeat domain"/>
    <property type="match status" value="1"/>
</dbReference>
<dbReference type="EMBL" id="QOQW01000003">
    <property type="protein sequence ID" value="RCK80998.1"/>
    <property type="molecule type" value="Genomic_DNA"/>
</dbReference>
<reference evidence="1 2" key="1">
    <citation type="submission" date="2018-05" db="EMBL/GenBank/DDBJ databases">
        <title>A metagenomic window into the 2 km-deep terrestrial subsurface aquifer revealed taxonomically and functionally diverse microbial community comprising novel uncultured bacterial lineages.</title>
        <authorList>
            <person name="Kadnikov V.V."/>
            <person name="Mardanov A.V."/>
            <person name="Beletsky A.V."/>
            <person name="Banks D."/>
            <person name="Pimenov N.V."/>
            <person name="Frank Y.A."/>
            <person name="Karnachuk O.V."/>
            <person name="Ravin N.V."/>
        </authorList>
    </citation>
    <scope>NUCLEOTIDE SEQUENCE [LARGE SCALE GENOMIC DNA]</scope>
    <source>
        <strain evidence="1">BY5</strain>
    </source>
</reference>
<organism evidence="1 2">
    <name type="scientific">Candidatus Ozemobacter sibiricus</name>
    <dbReference type="NCBI Taxonomy" id="2268124"/>
    <lineage>
        <taxon>Bacteria</taxon>
        <taxon>Candidatus Ozemobacteria</taxon>
        <taxon>Candidatus Ozemobacterales</taxon>
        <taxon>Candidatus Ozemobacteraceae</taxon>
        <taxon>Candidatus Ozemobacter</taxon>
    </lineage>
</organism>
<accession>A0A367ZS99</accession>
<evidence type="ECO:0000313" key="1">
    <source>
        <dbReference type="EMBL" id="RCK80998.1"/>
    </source>
</evidence>
<comment type="caution">
    <text evidence="1">The sequence shown here is derived from an EMBL/GenBank/DDBJ whole genome shotgun (WGS) entry which is preliminary data.</text>
</comment>
<dbReference type="InterPro" id="IPR011990">
    <property type="entry name" value="TPR-like_helical_dom_sf"/>
</dbReference>
<name>A0A367ZS99_9BACT</name>
<gene>
    <name evidence="1" type="ORF">OZSIB_2375</name>
</gene>
<dbReference type="AlphaFoldDB" id="A0A367ZS99"/>
<protein>
    <submittedName>
        <fullName evidence="1">Uncharacterized protein</fullName>
    </submittedName>
</protein>
<proteinExistence type="predicted"/>